<evidence type="ECO:0000256" key="1">
    <source>
        <dbReference type="ARBA" id="ARBA00022729"/>
    </source>
</evidence>
<gene>
    <name evidence="4" type="ORF">GCM10008943_31090</name>
</gene>
<protein>
    <submittedName>
        <fullName evidence="4">ABC transporter substrate-binding protein</fullName>
    </submittedName>
</protein>
<comment type="caution">
    <text evidence="4">The sequence shown here is derived from an EMBL/GenBank/DDBJ whole genome shotgun (WGS) entry which is preliminary data.</text>
</comment>
<dbReference type="CDD" id="cd01004">
    <property type="entry name" value="PBP2_MidA_like"/>
    <property type="match status" value="1"/>
</dbReference>
<dbReference type="EMBL" id="BAAADE010000011">
    <property type="protein sequence ID" value="GAA0613526.1"/>
    <property type="molecule type" value="Genomic_DNA"/>
</dbReference>
<dbReference type="RefSeq" id="WP_343807681.1">
    <property type="nucleotide sequence ID" value="NZ_BAAADE010000011.1"/>
</dbReference>
<keyword evidence="5" id="KW-1185">Reference proteome</keyword>
<organism evidence="4 5">
    <name type="scientific">Paenochrobactrum glaciei</name>
    <dbReference type="NCBI Taxonomy" id="486407"/>
    <lineage>
        <taxon>Bacteria</taxon>
        <taxon>Pseudomonadati</taxon>
        <taxon>Pseudomonadota</taxon>
        <taxon>Alphaproteobacteria</taxon>
        <taxon>Hyphomicrobiales</taxon>
        <taxon>Brucellaceae</taxon>
        <taxon>Paenochrobactrum</taxon>
    </lineage>
</organism>
<dbReference type="SUPFAM" id="SSF53850">
    <property type="entry name" value="Periplasmic binding protein-like II"/>
    <property type="match status" value="1"/>
</dbReference>
<dbReference type="Gene3D" id="3.40.190.10">
    <property type="entry name" value="Periplasmic binding protein-like II"/>
    <property type="match status" value="2"/>
</dbReference>
<accession>A0ABN1GKP0</accession>
<dbReference type="Pfam" id="PF00497">
    <property type="entry name" value="SBP_bac_3"/>
    <property type="match status" value="1"/>
</dbReference>
<evidence type="ECO:0000259" key="3">
    <source>
        <dbReference type="SMART" id="SM00062"/>
    </source>
</evidence>
<dbReference type="Proteomes" id="UP001424441">
    <property type="component" value="Unassembled WGS sequence"/>
</dbReference>
<dbReference type="SMART" id="SM00062">
    <property type="entry name" value="PBPb"/>
    <property type="match status" value="1"/>
</dbReference>
<feature type="chain" id="PRO_5046767485" evidence="2">
    <location>
        <begin position="28"/>
        <end position="303"/>
    </location>
</feature>
<evidence type="ECO:0000256" key="2">
    <source>
        <dbReference type="SAM" id="SignalP"/>
    </source>
</evidence>
<keyword evidence="1 2" id="KW-0732">Signal</keyword>
<dbReference type="PANTHER" id="PTHR35936:SF17">
    <property type="entry name" value="ARGININE-BINDING EXTRACELLULAR PROTEIN ARTP"/>
    <property type="match status" value="1"/>
</dbReference>
<proteinExistence type="predicted"/>
<evidence type="ECO:0000313" key="4">
    <source>
        <dbReference type="EMBL" id="GAA0613526.1"/>
    </source>
</evidence>
<reference evidence="4 5" key="1">
    <citation type="journal article" date="2019" name="Int. J. Syst. Evol. Microbiol.">
        <title>The Global Catalogue of Microorganisms (GCM) 10K type strain sequencing project: providing services to taxonomists for standard genome sequencing and annotation.</title>
        <authorList>
            <consortium name="The Broad Institute Genomics Platform"/>
            <consortium name="The Broad Institute Genome Sequencing Center for Infectious Disease"/>
            <person name="Wu L."/>
            <person name="Ma J."/>
        </authorList>
    </citation>
    <scope>NUCLEOTIDE SEQUENCE [LARGE SCALE GENOMIC DNA]</scope>
    <source>
        <strain evidence="4 5">JCM 15115</strain>
    </source>
</reference>
<dbReference type="PANTHER" id="PTHR35936">
    <property type="entry name" value="MEMBRANE-BOUND LYTIC MUREIN TRANSGLYCOSYLASE F"/>
    <property type="match status" value="1"/>
</dbReference>
<feature type="domain" description="Solute-binding protein family 3/N-terminal" evidence="3">
    <location>
        <begin position="51"/>
        <end position="283"/>
    </location>
</feature>
<name>A0ABN1GKP0_9HYPH</name>
<feature type="signal peptide" evidence="2">
    <location>
        <begin position="1"/>
        <end position="27"/>
    </location>
</feature>
<dbReference type="InterPro" id="IPR001638">
    <property type="entry name" value="Solute-binding_3/MltF_N"/>
</dbReference>
<sequence>MLKKTIKYTAFVATVAITALTSSSALTQEVPTQNVNESIRAILPDNIRERGYIVAVNSGSYPPYQIVLGPDKLDGASNDLAIAIGQLFGLEVQHQTVAGLGAMLAGFDAGRYDMSIGPTGDFPDRRGKIDFIDWVQEYVAFAVQKGNPKNIQSLDDVCGLTIAVMAAGSAERVLKEKASACAKDGKPVEVQSFPDQNSAILAVRSKRSDGFFSGQAPLTYFVDQSSGVLDLAAANLPNGFGDIYQGSIAPAGSNTSKAILAAFEELNNNGTYASIMKKWGLERNMIAKPGINLAPDTEHFKSK</sequence>
<evidence type="ECO:0000313" key="5">
    <source>
        <dbReference type="Proteomes" id="UP001424441"/>
    </source>
</evidence>